<gene>
    <name evidence="2" type="ORF">ENO04_00915</name>
</gene>
<dbReference type="AlphaFoldDB" id="A0A7C1E3U5"/>
<dbReference type="PANTHER" id="PTHR35610">
    <property type="entry name" value="3-ISOPROPYLMALATE DEHYDRATASE-RELATED"/>
    <property type="match status" value="1"/>
</dbReference>
<dbReference type="EMBL" id="DSDY01000035">
    <property type="protein sequence ID" value="HDS10174.1"/>
    <property type="molecule type" value="Genomic_DNA"/>
</dbReference>
<protein>
    <submittedName>
        <fullName evidence="2">Proteasome assembly chaperone family protein</fullName>
    </submittedName>
</protein>
<organism evidence="2">
    <name type="scientific">Fervidicoccus fontis</name>
    <dbReference type="NCBI Taxonomy" id="683846"/>
    <lineage>
        <taxon>Archaea</taxon>
        <taxon>Thermoproteota</taxon>
        <taxon>Thermoprotei</taxon>
        <taxon>Fervidicoccales</taxon>
        <taxon>Fervidicoccaceae</taxon>
        <taxon>Fervidicoccus</taxon>
    </lineage>
</organism>
<feature type="coiled-coil region" evidence="1">
    <location>
        <begin position="207"/>
        <end position="237"/>
    </location>
</feature>
<dbReference type="InterPro" id="IPR038389">
    <property type="entry name" value="PSMG2_sf"/>
</dbReference>
<comment type="caution">
    <text evidence="2">The sequence shown here is derived from an EMBL/GenBank/DDBJ whole genome shotgun (WGS) entry which is preliminary data.</text>
</comment>
<dbReference type="Pfam" id="PF09754">
    <property type="entry name" value="PAC2"/>
    <property type="match status" value="1"/>
</dbReference>
<reference evidence="2" key="1">
    <citation type="journal article" date="2020" name="mSystems">
        <title>Genome- and Community-Level Interaction Insights into Carbon Utilization and Element Cycling Functions of Hydrothermarchaeota in Hydrothermal Sediment.</title>
        <authorList>
            <person name="Zhou Z."/>
            <person name="Liu Y."/>
            <person name="Xu W."/>
            <person name="Pan J."/>
            <person name="Luo Z.H."/>
            <person name="Li M."/>
        </authorList>
    </citation>
    <scope>NUCLEOTIDE SEQUENCE [LARGE SCALE GENOMIC DNA]</scope>
    <source>
        <strain evidence="2">SpSt-123</strain>
    </source>
</reference>
<dbReference type="PANTHER" id="PTHR35610:SF3">
    <property type="entry name" value="PROTEASOME ASSEMBLY CHAPERONE FAMILY PROTEIN"/>
    <property type="match status" value="1"/>
</dbReference>
<dbReference type="Gene3D" id="3.40.50.10900">
    <property type="entry name" value="PAC-like subunit"/>
    <property type="match status" value="1"/>
</dbReference>
<proteinExistence type="predicted"/>
<dbReference type="InterPro" id="IPR019151">
    <property type="entry name" value="Proteasome_assmbl_chaperone_2"/>
</dbReference>
<dbReference type="SUPFAM" id="SSF159659">
    <property type="entry name" value="Cgl1923-like"/>
    <property type="match status" value="1"/>
</dbReference>
<keyword evidence="1" id="KW-0175">Coiled coil</keyword>
<sequence length="244" mass="27681">MGRARIYLFDDSWVQPNYRVVMGYRGFGAVGLISTLHLVNSLGMEKVGIIVTSYHPEYVVMEDNGPAYPYEIYVDRKSKLLVVVSREIPHDFVRVDYARKTARFLSEIKAELLVLIGGLDSRLRRDASDLMRWLPNRFYTGRPLEDKLFERDLMIIGPLALQLMMSEAYRIPAITLLPYAMTDAPDPAAAAVAIDRINKLLGINVPTEELLADATKIQEELSKLEEALKSEEEKEKRSKGGLYV</sequence>
<evidence type="ECO:0000256" key="1">
    <source>
        <dbReference type="SAM" id="Coils"/>
    </source>
</evidence>
<evidence type="ECO:0000313" key="2">
    <source>
        <dbReference type="EMBL" id="HDS10174.1"/>
    </source>
</evidence>
<accession>A0A7C1E3U5</accession>
<dbReference type="GO" id="GO:0000502">
    <property type="term" value="C:proteasome complex"/>
    <property type="evidence" value="ECO:0007669"/>
    <property type="project" value="UniProtKB-KW"/>
</dbReference>
<name>A0A7C1E3U5_9CREN</name>
<keyword evidence="2" id="KW-0647">Proteasome</keyword>